<feature type="region of interest" description="Disordered" evidence="1">
    <location>
        <begin position="1"/>
        <end position="38"/>
    </location>
</feature>
<dbReference type="AlphaFoldDB" id="A0AAE5CAW2"/>
<evidence type="ECO:0000313" key="3">
    <source>
        <dbReference type="Proteomes" id="UP000702544"/>
    </source>
</evidence>
<accession>A0AAE5CAW2</accession>
<proteinExistence type="predicted"/>
<comment type="caution">
    <text evidence="2">The sequence shown here is derived from an EMBL/GenBank/DDBJ whole genome shotgun (WGS) entry which is preliminary data.</text>
</comment>
<reference evidence="2 3" key="1">
    <citation type="submission" date="2020-01" db="EMBL/GenBank/DDBJ databases">
        <title>Genomes assembled from Gulf of Kutch pelagic sediment metagenomes.</title>
        <authorList>
            <person name="Chandrashekar M."/>
            <person name="Mahajan M.S."/>
            <person name="Dave K.J."/>
            <person name="Vatsa P."/>
            <person name="Nathani N.M."/>
        </authorList>
    </citation>
    <scope>NUCLEOTIDE SEQUENCE [LARGE SCALE GENOMIC DNA]</scope>
    <source>
        <strain evidence="2">KS3-K002</strain>
    </source>
</reference>
<protein>
    <submittedName>
        <fullName evidence="2">Uncharacterized protein</fullName>
    </submittedName>
</protein>
<dbReference type="EMBL" id="JAACAK010000012">
    <property type="protein sequence ID" value="NIR73788.1"/>
    <property type="molecule type" value="Genomic_DNA"/>
</dbReference>
<organism evidence="2 3">
    <name type="scientific">Candidatus Kutchimonas denitrificans</name>
    <dbReference type="NCBI Taxonomy" id="3056748"/>
    <lineage>
        <taxon>Bacteria</taxon>
        <taxon>Pseudomonadati</taxon>
        <taxon>Gemmatimonadota</taxon>
        <taxon>Gemmatimonadia</taxon>
        <taxon>Candidatus Palauibacterales</taxon>
        <taxon>Candidatus Palauibacteraceae</taxon>
        <taxon>Candidatus Kutchimonas</taxon>
    </lineage>
</organism>
<sequence length="173" mass="18987">MRRRWSSSADDPGWTAGDVNGASGSADSSSRQVRMGEVKRSYTARERLIDCPHRECPGLLLTGTREVERHGSAARIALRCTREPEDHEVTLSIEPYTAEETDVFKSQLLRGDPPACVRCGSEMDLGSVDSPDGWGNSEQAQPAYFCPWCGLRWVPSVETKRGGGHSPVPGLRE</sequence>
<evidence type="ECO:0000313" key="2">
    <source>
        <dbReference type="EMBL" id="NIR73788.1"/>
    </source>
</evidence>
<gene>
    <name evidence="2" type="ORF">GWO12_01535</name>
</gene>
<feature type="compositionally biased region" description="Polar residues" evidence="1">
    <location>
        <begin position="22"/>
        <end position="32"/>
    </location>
</feature>
<dbReference type="Proteomes" id="UP000702544">
    <property type="component" value="Unassembled WGS sequence"/>
</dbReference>
<evidence type="ECO:0000256" key="1">
    <source>
        <dbReference type="SAM" id="MobiDB-lite"/>
    </source>
</evidence>
<name>A0AAE5CAW2_9BACT</name>